<name>A0AAE1QIZ3_9EUCA</name>
<organism evidence="1 2">
    <name type="scientific">Petrolisthes manimaculis</name>
    <dbReference type="NCBI Taxonomy" id="1843537"/>
    <lineage>
        <taxon>Eukaryota</taxon>
        <taxon>Metazoa</taxon>
        <taxon>Ecdysozoa</taxon>
        <taxon>Arthropoda</taxon>
        <taxon>Crustacea</taxon>
        <taxon>Multicrustacea</taxon>
        <taxon>Malacostraca</taxon>
        <taxon>Eumalacostraca</taxon>
        <taxon>Eucarida</taxon>
        <taxon>Decapoda</taxon>
        <taxon>Pleocyemata</taxon>
        <taxon>Anomura</taxon>
        <taxon>Galatheoidea</taxon>
        <taxon>Porcellanidae</taxon>
        <taxon>Petrolisthes</taxon>
    </lineage>
</organism>
<keyword evidence="2" id="KW-1185">Reference proteome</keyword>
<evidence type="ECO:0000313" key="2">
    <source>
        <dbReference type="Proteomes" id="UP001292094"/>
    </source>
</evidence>
<dbReference type="Proteomes" id="UP001292094">
    <property type="component" value="Unassembled WGS sequence"/>
</dbReference>
<reference evidence="1" key="1">
    <citation type="submission" date="2023-11" db="EMBL/GenBank/DDBJ databases">
        <title>Genome assemblies of two species of porcelain crab, Petrolisthes cinctipes and Petrolisthes manimaculis (Anomura: Porcellanidae).</title>
        <authorList>
            <person name="Angst P."/>
        </authorList>
    </citation>
    <scope>NUCLEOTIDE SEQUENCE</scope>
    <source>
        <strain evidence="1">PB745_02</strain>
        <tissue evidence="1">Gill</tissue>
    </source>
</reference>
<sequence>MVVMVLALTPSIDARIRTECPAYNQSSTVPQRPVEMNKIGEGPDVITKLELQDFLKLRVGCWHLYYDTVDKITYPLSFTRFKWEKQYRYLEKKGGECWVELSTNNDDDEEEKNQKLMEYKCPYDLPEFPQLQLTVKCPDNVEQCATINFCNTESEATTVKTPTHCDVMNIPHQYGYREPLHHNHHYHNNNNTVMMMMKEVVLEAEIVLTPPPSTEWNTVRLEVGTLNNTPVGWIDFRRQPSRGVEYLRFSCLQDNVGRVLTPWNITPSHNTISIILKITKWWIKVYQEQEGNQQSLVADQQCPRGVDGFPYNKLNVWCYDGDYCGQVLSPPTITEYTNVSTTGMDIDVMEGEEQLTRLTFKDLPNQHWSIRCTMTNLQTHHLHDTTWFRWE</sequence>
<comment type="caution">
    <text evidence="1">The sequence shown here is derived from an EMBL/GenBank/DDBJ whole genome shotgun (WGS) entry which is preliminary data.</text>
</comment>
<gene>
    <name evidence="1" type="ORF">Pmani_003234</name>
</gene>
<evidence type="ECO:0000313" key="1">
    <source>
        <dbReference type="EMBL" id="KAK4326242.1"/>
    </source>
</evidence>
<dbReference type="AlphaFoldDB" id="A0AAE1QIZ3"/>
<dbReference type="EMBL" id="JAWZYT010000232">
    <property type="protein sequence ID" value="KAK4326242.1"/>
    <property type="molecule type" value="Genomic_DNA"/>
</dbReference>
<proteinExistence type="predicted"/>
<protein>
    <submittedName>
        <fullName evidence="1">Uncharacterized protein</fullName>
    </submittedName>
</protein>
<accession>A0AAE1QIZ3</accession>